<feature type="transmembrane region" description="Helical" evidence="1">
    <location>
        <begin position="138"/>
        <end position="161"/>
    </location>
</feature>
<gene>
    <name evidence="2" type="ORF">GCM10011571_31200</name>
</gene>
<evidence type="ECO:0000313" key="3">
    <source>
        <dbReference type="Proteomes" id="UP000625210"/>
    </source>
</evidence>
<evidence type="ECO:0000256" key="1">
    <source>
        <dbReference type="SAM" id="Phobius"/>
    </source>
</evidence>
<keyword evidence="1" id="KW-1133">Transmembrane helix</keyword>
<keyword evidence="1" id="KW-0812">Transmembrane</keyword>
<reference evidence="2" key="1">
    <citation type="journal article" date="2014" name="Int. J. Syst. Evol. Microbiol.">
        <title>Complete genome sequence of Corynebacterium casei LMG S-19264T (=DSM 44701T), isolated from a smear-ripened cheese.</title>
        <authorList>
            <consortium name="US DOE Joint Genome Institute (JGI-PGF)"/>
            <person name="Walter F."/>
            <person name="Albersmeier A."/>
            <person name="Kalinowski J."/>
            <person name="Ruckert C."/>
        </authorList>
    </citation>
    <scope>NUCLEOTIDE SEQUENCE</scope>
    <source>
        <strain evidence="2">CGMCC 1.15179</strain>
    </source>
</reference>
<feature type="transmembrane region" description="Helical" evidence="1">
    <location>
        <begin position="56"/>
        <end position="77"/>
    </location>
</feature>
<keyword evidence="3" id="KW-1185">Reference proteome</keyword>
<feature type="transmembrane region" description="Helical" evidence="1">
    <location>
        <begin position="89"/>
        <end position="112"/>
    </location>
</feature>
<dbReference type="EMBL" id="BMHQ01000013">
    <property type="protein sequence ID" value="GGE26741.1"/>
    <property type="molecule type" value="Genomic_DNA"/>
</dbReference>
<dbReference type="Proteomes" id="UP000625210">
    <property type="component" value="Unassembled WGS sequence"/>
</dbReference>
<dbReference type="RefSeq" id="WP_188648821.1">
    <property type="nucleotide sequence ID" value="NZ_BMHQ01000013.1"/>
</dbReference>
<protein>
    <submittedName>
        <fullName evidence="2">Uncharacterized protein</fullName>
    </submittedName>
</protein>
<feature type="transmembrane region" description="Helical" evidence="1">
    <location>
        <begin position="16"/>
        <end position="36"/>
    </location>
</feature>
<sequence>MMDVIHISLRTWQVRLLKGIAAIQAAAAIVIGGHVWNYPVSFMDRMVYTTEREGAWMTGAFSITATIGLCVALFFLLRALPSRYRPFLQLAWMVGVIGGAAAVIHDLLRMIWMPLMASWLLEMPSVSLADYAGSWELLLTRMGGVFIPVCYVIGGLMYGAVMLRNSLLPSSFSCGYIAVWAGVLSMSLWMGTSPHRVLWIHAGTFFLISVWLWKAATILHRREAGKITRRYPLASENGSGPSNKGFFSNA</sequence>
<keyword evidence="1" id="KW-0472">Membrane</keyword>
<organism evidence="2 3">
    <name type="scientific">Marinithermofilum abyssi</name>
    <dbReference type="NCBI Taxonomy" id="1571185"/>
    <lineage>
        <taxon>Bacteria</taxon>
        <taxon>Bacillati</taxon>
        <taxon>Bacillota</taxon>
        <taxon>Bacilli</taxon>
        <taxon>Bacillales</taxon>
        <taxon>Thermoactinomycetaceae</taxon>
        <taxon>Marinithermofilum</taxon>
    </lineage>
</organism>
<feature type="transmembrane region" description="Helical" evidence="1">
    <location>
        <begin position="173"/>
        <end position="192"/>
    </location>
</feature>
<dbReference type="AlphaFoldDB" id="A0A8J2VDS2"/>
<name>A0A8J2VDS2_9BACL</name>
<comment type="caution">
    <text evidence="2">The sequence shown here is derived from an EMBL/GenBank/DDBJ whole genome shotgun (WGS) entry which is preliminary data.</text>
</comment>
<reference evidence="2" key="2">
    <citation type="submission" date="2020-09" db="EMBL/GenBank/DDBJ databases">
        <authorList>
            <person name="Sun Q."/>
            <person name="Zhou Y."/>
        </authorList>
    </citation>
    <scope>NUCLEOTIDE SEQUENCE</scope>
    <source>
        <strain evidence="2">CGMCC 1.15179</strain>
    </source>
</reference>
<proteinExistence type="predicted"/>
<feature type="transmembrane region" description="Helical" evidence="1">
    <location>
        <begin position="198"/>
        <end position="219"/>
    </location>
</feature>
<accession>A0A8J2VDS2</accession>
<evidence type="ECO:0000313" key="2">
    <source>
        <dbReference type="EMBL" id="GGE26741.1"/>
    </source>
</evidence>